<dbReference type="RefSeq" id="WP_044300069.1">
    <property type="nucleotide sequence ID" value="NZ_CAEUHN010000012.1"/>
</dbReference>
<organism evidence="2">
    <name type="scientific">Bacteroides fragilis</name>
    <dbReference type="NCBI Taxonomy" id="817"/>
    <lineage>
        <taxon>Bacteria</taxon>
        <taxon>Pseudomonadati</taxon>
        <taxon>Bacteroidota</taxon>
        <taxon>Bacteroidia</taxon>
        <taxon>Bacteroidales</taxon>
        <taxon>Bacteroidaceae</taxon>
        <taxon>Bacteroides</taxon>
    </lineage>
</organism>
<reference evidence="2" key="1">
    <citation type="book" date="2014" name="THE 24TH EUROPEAN CONGRESS OF CLINICAL MICROBIOLOGY AND INFECTIOUS DISEASES" publisher="ECCMID 2014" city="Barcelona, Spain">
        <title>Identification of resistance genes in three multidrug-resistant Bacteroides fragilis isolates by whole genome sequencing.</title>
        <editorList>
            <person name="Unknown"/>
            <person name="A."/>
        </editorList>
        <authorList>
            <person name="Sydenham T.V."/>
            <person name="Hasman H."/>
            <person name="Wang M."/>
            <person name="Soki J."/>
            <person name="Nagy E."/>
            <person name="Justesen U.S."/>
        </authorList>
    </citation>
    <scope>NUCLEOTIDE SEQUENCE</scope>
    <source>
        <strain evidence="2">DCMOUH0018B</strain>
    </source>
</reference>
<gene>
    <name evidence="2" type="ORF">EE52_0207450</name>
</gene>
<dbReference type="Gene3D" id="3.30.1380.10">
    <property type="match status" value="1"/>
</dbReference>
<dbReference type="Pfam" id="PF08291">
    <property type="entry name" value="Peptidase_M15_3"/>
    <property type="match status" value="1"/>
</dbReference>
<dbReference type="PATRIC" id="fig|817.53.peg.1542"/>
<proteinExistence type="predicted"/>
<reference evidence="2" key="2">
    <citation type="submission" date="2014-07" db="EMBL/GenBank/DDBJ databases">
        <title>Genetics and epidemiology of antimicrobial resistance in B. fragilis group.</title>
        <authorList>
            <person name="Sydenham T.V."/>
            <person name="Hasman H."/>
            <person name="Kemp M."/>
            <person name="Justesen U.S."/>
        </authorList>
    </citation>
    <scope>NUCLEOTIDE SEQUENCE [LARGE SCALE GENOMIC DNA]</scope>
    <source>
        <strain evidence="2">DCMOUH0018B</strain>
    </source>
</reference>
<name>A0A0I9SAU9_BACFG</name>
<protein>
    <submittedName>
        <fullName evidence="2">Peptidase M15</fullName>
    </submittedName>
</protein>
<accession>A0A0I9SAU9</accession>
<dbReference type="EMBL" id="JMZZ02000103">
    <property type="protein sequence ID" value="KFX75280.1"/>
    <property type="molecule type" value="Genomic_DNA"/>
</dbReference>
<feature type="domain" description="Peptidase M15A C-terminal" evidence="1">
    <location>
        <begin position="2"/>
        <end position="118"/>
    </location>
</feature>
<evidence type="ECO:0000313" key="2">
    <source>
        <dbReference type="EMBL" id="KFX75280.1"/>
    </source>
</evidence>
<dbReference type="AlphaFoldDB" id="A0A0I9SAU9"/>
<comment type="caution">
    <text evidence="2">The sequence shown here is derived from an EMBL/GenBank/DDBJ whole genome shotgun (WGS) entry which is preliminary data.</text>
</comment>
<sequence length="132" mass="14859">MKYFTIAELCRSNTADRLGINNKCNQEHVSNLTALVDNVLDPLREAYGKPITVNSGYRCPTLNKAVKGAASSQHMTGQAADIDTGDRQQNKLLFEYIRKNLPFDQLIDESNFAWVHVSYQADGKNRNQVLKL</sequence>
<dbReference type="InterPro" id="IPR009045">
    <property type="entry name" value="Zn_M74/Hedgehog-like"/>
</dbReference>
<dbReference type="InterPro" id="IPR013230">
    <property type="entry name" value="Peptidase_M15A_C"/>
</dbReference>
<dbReference type="SUPFAM" id="SSF55166">
    <property type="entry name" value="Hedgehog/DD-peptidase"/>
    <property type="match status" value="1"/>
</dbReference>
<evidence type="ECO:0000259" key="1">
    <source>
        <dbReference type="Pfam" id="PF08291"/>
    </source>
</evidence>